<evidence type="ECO:0000256" key="1">
    <source>
        <dbReference type="ARBA" id="ARBA00001957"/>
    </source>
</evidence>
<dbReference type="InterPro" id="IPR016036">
    <property type="entry name" value="Malonyl_transacylase_ACP-bd"/>
</dbReference>
<evidence type="ECO:0000256" key="3">
    <source>
        <dbReference type="ARBA" id="ARBA00022450"/>
    </source>
</evidence>
<dbReference type="InterPro" id="IPR049552">
    <property type="entry name" value="PKS_DH_N"/>
</dbReference>
<feature type="domain" description="Carrier" evidence="11">
    <location>
        <begin position="3466"/>
        <end position="3541"/>
    </location>
</feature>
<proteinExistence type="predicted"/>
<dbReference type="InterPro" id="IPR016039">
    <property type="entry name" value="Thiolase-like"/>
</dbReference>
<dbReference type="SUPFAM" id="SSF53901">
    <property type="entry name" value="Thiolase-like"/>
    <property type="match status" value="3"/>
</dbReference>
<dbReference type="InterPro" id="IPR018201">
    <property type="entry name" value="Ketoacyl_synth_AS"/>
</dbReference>
<dbReference type="SUPFAM" id="SSF47336">
    <property type="entry name" value="ACP-like"/>
    <property type="match status" value="3"/>
</dbReference>
<dbReference type="Gene3D" id="3.30.70.3290">
    <property type="match status" value="3"/>
</dbReference>
<feature type="region of interest" description="N-terminal hotdog fold" evidence="9">
    <location>
        <begin position="2697"/>
        <end position="2821"/>
    </location>
</feature>
<dbReference type="InterPro" id="IPR049551">
    <property type="entry name" value="PKS_DH_C"/>
</dbReference>
<dbReference type="SMART" id="SM00826">
    <property type="entry name" value="PKS_DH"/>
    <property type="match status" value="3"/>
</dbReference>
<dbReference type="Pfam" id="PF21089">
    <property type="entry name" value="PKS_DH_N"/>
    <property type="match status" value="3"/>
</dbReference>
<feature type="active site" description="Proton donor; for dehydratase activity" evidence="9">
    <location>
        <position position="1135"/>
    </location>
</feature>
<dbReference type="InterPro" id="IPR015083">
    <property type="entry name" value="NorB/c/GfsB-D-like_docking"/>
</dbReference>
<feature type="domain" description="PKS/mFAS DH" evidence="13">
    <location>
        <begin position="932"/>
        <end position="1211"/>
    </location>
</feature>
<dbReference type="FunFam" id="3.40.366.10:FF:000002">
    <property type="entry name" value="Probable polyketide synthase 2"/>
    <property type="match status" value="2"/>
</dbReference>
<keyword evidence="8" id="KW-0012">Acyltransferase</keyword>
<dbReference type="InterPro" id="IPR049900">
    <property type="entry name" value="PKS_mFAS_DH"/>
</dbReference>
<feature type="domain" description="Carrier" evidence="11">
    <location>
        <begin position="1706"/>
        <end position="1784"/>
    </location>
</feature>
<reference evidence="14 15" key="1">
    <citation type="submission" date="2018-10" db="EMBL/GenBank/DDBJ databases">
        <title>The genome of Streptomyces dangxiongensis Z022.</title>
        <authorList>
            <person name="Zhang B."/>
        </authorList>
    </citation>
    <scope>NUCLEOTIDE SEQUENCE [LARGE SCALE GENOMIC DNA]</scope>
    <source>
        <strain evidence="14 15">Z022</strain>
    </source>
</reference>
<dbReference type="InterPro" id="IPR020807">
    <property type="entry name" value="PKS_DH"/>
</dbReference>
<dbReference type="InterPro" id="IPR013968">
    <property type="entry name" value="PKS_KR"/>
</dbReference>
<feature type="domain" description="PKS/mFAS DH" evidence="13">
    <location>
        <begin position="4452"/>
        <end position="4732"/>
    </location>
</feature>
<feature type="domain" description="Ketosynthase family 3 (KS3)" evidence="12">
    <location>
        <begin position="1802"/>
        <end position="2226"/>
    </location>
</feature>
<feature type="domain" description="Carrier" evidence="11">
    <location>
        <begin position="5214"/>
        <end position="5289"/>
    </location>
</feature>
<dbReference type="SMART" id="SM00827">
    <property type="entry name" value="PKS_AT"/>
    <property type="match status" value="3"/>
</dbReference>
<dbReference type="Pfam" id="PF00550">
    <property type="entry name" value="PP-binding"/>
    <property type="match status" value="3"/>
</dbReference>
<dbReference type="InterPro" id="IPR055123">
    <property type="entry name" value="SpnB-like_Rossmann"/>
</dbReference>
<dbReference type="InterPro" id="IPR020841">
    <property type="entry name" value="PKS_Beta-ketoAc_synthase_dom"/>
</dbReference>
<comment type="pathway">
    <text evidence="2">Antibiotic biosynthesis.</text>
</comment>
<sequence length="5369" mass="553025">MSGPDDQIVNALRASLKENARLQQENSKLAAVAAEPIAIVSMACRYAGGIRTPEDLWRVVTDGTDVYTTFPEDRGWDLEGLYHPDPDNPGTTYVREGAFLHEAAEFDAAFFGISPREALAMDPQQRQLLEVTWETLERAGIDPHSVRGSDIGVFAGIVHQDYAPDLSGHEGYLSLERALGTAGGVASGRVAYTLGLEGPAVTVDTMCSSSLVAIHLASQALRRGECSMALAGGSTVMATPGGFVGFARQRGLAFDGRCKSYAAAADGSGWAEGVGVVLLETLSHARERGHRVLAVVRGSAVNQDGASNGLTAPNGPSQQRVIRKALSSAGLSTSDIDMVDGHGTGTVLGDPIEAQAILATYGQDRPAGQPLRLGSVKSVIGHTQAASGVAGVINMVQAMRHGLMPASRHIDAPTPQVDWSSGAVELLTEAREWPETDRPRRVGVSAFGASGTNAHLILEQAPEEDAPAAAVTPGGAVPLVVSAASAASLTGQAGRLAAFLDGTDTPLAAVAGTLATRRAVLGERAVVVAETRDEALAALTALARDEQAPGTVRGTAGAAGAGKTVLVFPGQGTQWIGMGRELLGTSPVFAERIEECARALERWVDWDLKAVLRGDADTGLLTRVDVVQPASFAVMVGLAAVWASVGVVPDAVVGHSQGEIAAACVAGALTLDDAARIVAVRSQVIRGRLAGLGGMASVALTEDDVTARLERWAGRVEVAAVNGPASVVIAGDAEALDEVLDTLEDQGVRVRRIAVDYASHSRHVQAVQEALTEAFADIRGRAPAIPFLSTVTGEWVRDAGVLDGGYWYRNLRRQVRFGPAVATLLAEGHTVFVESSAHPVLVQPVTEIADAADAVVTGSLRRDDGGLRRLLTSMAEVFAGGVAVDWKGILPEAARTAHVDLPTYAFDRRRYWIQLTPNGGDAASLGVTGTDHPLLGAVVPLPQTDGLVLTSRLSLRTHPWLADHAMQGVVIVPGTVYVDLAVRAGDEFGCGTLEELVIEAPLVLPAQGGVRVQVAVGGATGNGSRAVDVYSLREDAGEDGHGEWTRHATGLLSSAPARSTAPAADFTAWPPPGAEPVAIDDFYGALVARGYSYGPAFQGLRGVWRRGEELFAEAALPQDHREDADKFAIHPALLDAALHTNAFANPDDDRNVLPFAWNGLVLHAEGASALRVRVAPAGPDALSFQAADETGDLVLTMDSLVSLPVSAEQLGAAAGGNQDALFAVDWVPLPAAEGVSTAPAWVPVADADAVRALTARESVPAAAILDAYSDGADAQTLTCRVLDVLQAWLTTPGLEAARLVVATRGAVPAGGDATLTDPAGAAVWGLVRAAQAENPDRVVLADLDPATATGAGPVLGQLLATGEPQLAVRGTALSAPRLVRAEQTATAGSTGSADTATAGSTGTADPATAAQAPAVGPVPAFDPDGTVLITGGTGSLGALVARHLVQRHGVRHLVLAGRRGPDATGAAALTADLTGLGADVSVVACDVSDRDAVAALLRDLPAAHPLTGLVHLAGILDDGVISALTEERIAGVFAPKATAVRHLDELTRQLAPALRSFVVFSSAAALLGSAGQGNYAAANAFLDALMAHRRAAGLPGVSLAWGLWEQSAGLTAHLSETDQARMSRGGVLALTADEGLALLDTGLHADRALLVPIKLDLRALRSDAASGGTVPHLLRGLVRAGRRSARAAAGDGSALLRRLAGLAEAEQEAVLLGVIQAEATAVLGFSGPELAQGTRGFGDIGFDSLTAIELRNRLSAATGVTLPATLIFDYPTPVALARHLREELGESAAGAAAPTVVATDPDEPIAIVGMACRLPGGVTDPAGLWRLVLDRREGMTGFPDDRGWNLDELFDADPDKAGTSYVHKSGFLQGAAEFDADFFGISPREALAMDPQQRLLLEATWEALENAGIDPGSTRGADIGVFSGVSIHDYLESLSNMPPELEGYVTTATAGSVASGRVSYVFGFEGPAVTVDTACSSSLVAMHLAAQALRQGECSLALAGGVAVMGSPIGVLGMSRQRGLAADGRVKAFSAGADGTVLSEGVGIVVLERLSEARRKGHQVLAVLRGSAVNQDGASNGLTAPNGPSQQRVIRRALAAAGLAASDVDAVEAHGTGTALGDPIEAQALLATYGRDREQPLWLGSLKSNIGHTQAAAGVAGVIKMVQALRHGVLPPTLNVTEPTPQVDWSAGAVELVTEARQWPESGRPRRAGVSSFGISGTNAHLILEQAPEEPVTRPADRADGPVPLVVSAASEGSLTGQAERLAARTADTDASLADIAAALVTRRATLSERAVVLAGSRAEAVAGLAALARGESAAGLVTGGAGAAGRTVLVFPGQGSQWTGMGRELLETSPVFAERVEECARALEPWTDWDLKAVLRGEADAALVARVDVVQPASFAVMIGLAAVWASVGVVPDAVVGHSQGEIAAACVAGALSLDDAARIVAVRSRVIAGELAGRGGMASVALPEADAAARIAAWDGRVEVAAVNSPSSVVIAGDAEALDEALAALEAEGVRVRRVAVDYASHTRHVEAIENTLAEALAEVRGQAPLVPFFSTVTGEWVREAGVLDGGYWYRNLRQQVRFGPAIAALLTEGHTVFVESSAHPVLVQPVNEITDDTRADAVATGSLRREEGGLRRLLTSMAEVFVKGVPVDWTGVLPEGAGEAHVDLPTYAFDHRPYWLRTAPATGAASLGQASADHPLLGAVVPLPQSDGLVLTSRLSLRTHPWLADHVVGGAVVVPATALVELALRAGDEAGTATLEELTVETPLLLPEDGGIRVQVAVGGPDETGARTVDVYAAGEDPEAAAWTRHATGRLAHAPLTTPGTSADLTLWPPTGARPADIDEFYDDLLRLGHPFGPAFRGVRTLWRRGDEVFTEVALPEEQRAGAERFGIHPALLDASVQSGLRHAATADPDGGDQRLWQPAAWQGLTLHATGATTLRVRLAPSGDGRLSLEATDGTGGLVVTLDALGFLPVAADQLTPAPADGGHSLYRVDWTDLPAPDSDGQQVPPWVPLFHADEVGILAGAATGPMVAVVEAVTPDGTAEGTADGALSLANRMLAMLQAWFAAPGLDESRLVVLTRGAVPAGGDTAVTDPAGAAVWGLVRAAQAENPGRVVLIDTDTDPDIAYGTTVEPLLATVLASGEPQVAVREAALSVPRLVRAEPSEGERSEGESSVSFRPGGTVLVTGGTGSLGALVARHLVVRHGVRHLVLAGRRGTEAEGATELVAELSGLGAESVSLVAADVSDRTQVAQLLESIPAEHPLTGVVHTAGVLDDGVIGALTPQRMAGVFAPKADAAAHLDELTRTLDLTAFAVYSSGAGLFGSAGQGNYAAANAYLDGLMARRRAAGLPAVSLAWGLWEQDTGLTAHLSETDQARMSRGGVRALPPEEGLALFDAALGAGQALLVPIKLDLRAARADAASGGTVQPLMRGLIRVTRQAARTATADRTGGGLADRLAGLGPDEQEALLLDIVRGQVAAVLGHAGADQVRAEKAFKDAGFDSLTSVELRNRVREATGLTLPTTVVFDYPTPLALARHLHSHFGHVTAAPAAPAPAVAAADPGEPIAIVGMACRLPGGVTSPEGLWQLVAEGRDAMSGFPSDRGWDLDGLFDSDPGRVGTSYVDQGGFLHDAGLFDAGFFGISPREALAMDPQQRLLLETSWEALERAGIDPTSLKGTDVGVFSGVMTQGYGFGGELPPELAGFTATGSAGSVASGRVSYVLGLEGPAVTVDTACSSSLVALHLAAQALRNGECSMALAGGATILANPYTFVEFSRQQALSPDGRCKAFADAADGTGWAEGAGVVVLERLSEARRKGHRVLAVVRGSAVNQDGASNGLTAPNGPSQQRVIRKALANAGLSVAEVDAVEAHGTGTVLGDPIEAQALLATYGQDREEPLWIGSVKSNLGHAQAAAGVAGVIKTVEALRHAVLPPTLHVDRPSTEVDWSAGAVEVLTEARAWPETGRPRRAGVSAFGVSGTNAHVILEQAPEEEPAAKPVAPADGVLPLVISARGADALAGQAGRLAEFAAATDAPTAAVAGALVSRRAVLSERAVVVAGSREEAVAGLAALAAGESSPAVVTGTESSGATVIVFPGQGSQRLGMGRELYDRHPVFARAFDEACAALDAQLAGWADHPVKDVVFGEVGNAGGGLLDQTIFTQAGLFAVESALFRLVESWGVRPDVVAGHSIGEVVAAHVAGVLSLTDAAALVAARGRLMQALAPVGAMVAVAASEAEIAGHLGAGVDLAAVNAPGSVVLSGDEEAVVAVAEKLREQGRRVKRLTVSHAFHSALMEPMLADFTAALSGLTWHEPTLPVVSNVTGRLAEPGRLTDPAYWVDHVRRPVRFADGIAASGGSVFLELGPGGALTGAIAQSAGDDAVSVPALRDDRGEAQTLLLSVAELFVRGTNVNWAAVLPEGATDAHVDLPTYAFDHRHYWLRMAPATDAVALGQGTADHPLLGAVVEVPETGGVLFTSRLSLRTHPWLADHAVGGVVLVPGTGLVELAVRAGDEVGSGVLDELVIEAPLVVPEHGGVRVQVAVGGPDDSGLRTVSVYSARENTTGEIDTDAWTRHATGTVTASAADTPAFDTTVWPPAGAEPVDLDITAFYTDLLSHGYAYGPAFQGLRAVWRRGEEIFAEVALPDEQRDEAARFGLHPALLDAALHTDAFAQPDDGHNVLPFSWNGLELHAAGAASLRVRITPRGTDALSLVAADENGGLVLTVDSVTFRPVDVGQLDAAATAGEDRDALFTVAWTDLPAPASTPDTAPAWARVATAAEVTALRGEVSEAAVLDLRGTGDGDEETLTRTAAALEVVQAWLADEDAEDARLLVVTRGAVPAGGAATVTDAAGAAVWGLVRAAQAENPDRIVLLDLDPATDPATDEPSDGLLATVLASGEPQVAVREAALSVPRLVRAEPSEGERSEGESSVSFRPGGTVLVTGGTGSLGALVARHLVVRHGVRHLVLAGRRGTEAEGATELVAELSGLGAESVSLVAADVSDRTQVAQLLESIPAEHPLTGVVHTAGVLDDGVIGALTPERLARVFAPKVSAVQHLDELTRTLDLTAFAVFSSASGLFGSAGQGNYAAANAYLDAVAHQRRADGLPATSLAWGLWEQTSGMTAHLGAADQARMSRGGVLPIAPAEGMRLLDAALATAEALLVPIKLDLRALRADAAAGRTVQPLLRGLVRTGRQPVRTTAGDSGGGLTRRLAGLAQAEQEALLLDLVRGQVATVLGHAGAENVGPETAFKDAGFDSLTSVELRNRLRETTGLKLAATVVFDYPNPLALARHLHTELGTTNDALSLVHEKIEDIDSLIAGLLSDESKKADIVLRLQGLVAKCNGVVEETEGSAVAEQLESASADEVLDFINDELGIS</sequence>
<evidence type="ECO:0000313" key="15">
    <source>
        <dbReference type="Proteomes" id="UP000268329"/>
    </source>
</evidence>
<feature type="region of interest" description="C-terminal hotdog fold" evidence="9">
    <location>
        <begin position="1074"/>
        <end position="1211"/>
    </location>
</feature>
<evidence type="ECO:0000256" key="10">
    <source>
        <dbReference type="SAM" id="MobiDB-lite"/>
    </source>
</evidence>
<feature type="domain" description="Ketosynthase family 3 (KS3)" evidence="12">
    <location>
        <begin position="34"/>
        <end position="460"/>
    </location>
</feature>
<evidence type="ECO:0000256" key="5">
    <source>
        <dbReference type="ARBA" id="ARBA00022679"/>
    </source>
</evidence>
<feature type="region of interest" description="Disordered" evidence="10">
    <location>
        <begin position="3160"/>
        <end position="3180"/>
    </location>
</feature>
<feature type="region of interest" description="N-terminal hotdog fold" evidence="9">
    <location>
        <begin position="4452"/>
        <end position="4580"/>
    </location>
</feature>
<keyword evidence="15" id="KW-1185">Reference proteome</keyword>
<dbReference type="Pfam" id="PF00698">
    <property type="entry name" value="Acyl_transf_1"/>
    <property type="match status" value="3"/>
</dbReference>
<evidence type="ECO:0000256" key="6">
    <source>
        <dbReference type="ARBA" id="ARBA00023194"/>
    </source>
</evidence>
<dbReference type="GO" id="GO:0004312">
    <property type="term" value="F:fatty acid synthase activity"/>
    <property type="evidence" value="ECO:0007669"/>
    <property type="project" value="TreeGrafter"/>
</dbReference>
<dbReference type="InterPro" id="IPR042104">
    <property type="entry name" value="PKS_dehydratase_sf"/>
</dbReference>
<dbReference type="InterPro" id="IPR050091">
    <property type="entry name" value="PKS_NRPS_Biosynth_Enz"/>
</dbReference>
<keyword evidence="5" id="KW-0808">Transferase</keyword>
<dbReference type="Gene3D" id="3.40.50.720">
    <property type="entry name" value="NAD(P)-binding Rossmann-like Domain"/>
    <property type="match status" value="3"/>
</dbReference>
<dbReference type="CDD" id="cd00833">
    <property type="entry name" value="PKS"/>
    <property type="match status" value="3"/>
</dbReference>
<feature type="active site" description="Proton donor; for dehydratase activity" evidence="9">
    <location>
        <position position="4656"/>
    </location>
</feature>
<feature type="active site" description="Proton acceptor; for dehydratase activity" evidence="9">
    <location>
        <position position="4484"/>
    </location>
</feature>
<evidence type="ECO:0000256" key="7">
    <source>
        <dbReference type="ARBA" id="ARBA00023268"/>
    </source>
</evidence>
<dbReference type="PROSITE" id="PS50075">
    <property type="entry name" value="CARRIER"/>
    <property type="match status" value="3"/>
</dbReference>
<dbReference type="Gene3D" id="3.10.129.110">
    <property type="entry name" value="Polyketide synthase dehydratase"/>
    <property type="match status" value="3"/>
</dbReference>
<evidence type="ECO:0000259" key="11">
    <source>
        <dbReference type="PROSITE" id="PS50075"/>
    </source>
</evidence>
<dbReference type="InterPro" id="IPR020806">
    <property type="entry name" value="PKS_PP-bd"/>
</dbReference>
<dbReference type="InterPro" id="IPR006162">
    <property type="entry name" value="Ppantetheine_attach_site"/>
</dbReference>
<dbReference type="GO" id="GO:0006633">
    <property type="term" value="P:fatty acid biosynthetic process"/>
    <property type="evidence" value="ECO:0007669"/>
    <property type="project" value="InterPro"/>
</dbReference>
<protein>
    <submittedName>
        <fullName evidence="14">SDR family NAD(P)-dependent oxidoreductase</fullName>
    </submittedName>
</protein>
<feature type="domain" description="PKS/mFAS DH" evidence="13">
    <location>
        <begin position="2697"/>
        <end position="2979"/>
    </location>
</feature>
<dbReference type="Pfam" id="PF14765">
    <property type="entry name" value="PS-DH"/>
    <property type="match status" value="3"/>
</dbReference>
<comment type="cofactor">
    <cofactor evidence="1">
        <name>pantetheine 4'-phosphate</name>
        <dbReference type="ChEBI" id="CHEBI:47942"/>
    </cofactor>
</comment>
<feature type="region of interest" description="N-terminal hotdog fold" evidence="9">
    <location>
        <begin position="932"/>
        <end position="1059"/>
    </location>
</feature>
<dbReference type="InterPro" id="IPR016035">
    <property type="entry name" value="Acyl_Trfase/lysoPLipase"/>
</dbReference>
<dbReference type="Gene3D" id="1.10.1200.10">
    <property type="entry name" value="ACP-like"/>
    <property type="match status" value="3"/>
</dbReference>
<feature type="active site" description="Proton donor; for dehydratase activity" evidence="9">
    <location>
        <position position="2897"/>
    </location>
</feature>
<keyword evidence="4" id="KW-0597">Phosphoprotein</keyword>
<dbReference type="FunFam" id="1.10.1200.10:FF:000007">
    <property type="entry name" value="Probable polyketide synthase pks17"/>
    <property type="match status" value="3"/>
</dbReference>
<dbReference type="SMART" id="SM01294">
    <property type="entry name" value="PKS_PP_betabranch"/>
    <property type="match status" value="2"/>
</dbReference>
<dbReference type="GO" id="GO:0033068">
    <property type="term" value="P:macrolide biosynthetic process"/>
    <property type="evidence" value="ECO:0007669"/>
    <property type="project" value="UniProtKB-ARBA"/>
</dbReference>
<dbReference type="GO" id="GO:0004315">
    <property type="term" value="F:3-oxoacyl-[acyl-carrier-protein] synthase activity"/>
    <property type="evidence" value="ECO:0007669"/>
    <property type="project" value="InterPro"/>
</dbReference>
<dbReference type="PROSITE" id="PS00606">
    <property type="entry name" value="KS3_1"/>
    <property type="match status" value="2"/>
</dbReference>
<dbReference type="Gene3D" id="3.40.366.10">
    <property type="entry name" value="Malonyl-Coenzyme A Acyl Carrier Protein, domain 2"/>
    <property type="match status" value="3"/>
</dbReference>
<dbReference type="GO" id="GO:0031177">
    <property type="term" value="F:phosphopantetheine binding"/>
    <property type="evidence" value="ECO:0007669"/>
    <property type="project" value="InterPro"/>
</dbReference>
<dbReference type="Pfam" id="PF08990">
    <property type="entry name" value="Docking"/>
    <property type="match status" value="1"/>
</dbReference>
<accession>A0A3G2J9A1</accession>
<dbReference type="RefSeq" id="WP_121785770.1">
    <property type="nucleotide sequence ID" value="NZ_CP033073.1"/>
</dbReference>
<keyword evidence="3" id="KW-0596">Phosphopantetheine</keyword>
<evidence type="ECO:0000259" key="13">
    <source>
        <dbReference type="PROSITE" id="PS52019"/>
    </source>
</evidence>
<dbReference type="SMART" id="SM00822">
    <property type="entry name" value="PKS_KR"/>
    <property type="match status" value="3"/>
</dbReference>
<organism evidence="14 15">
    <name type="scientific">Streptomyces dangxiongensis</name>
    <dbReference type="NCBI Taxonomy" id="1442032"/>
    <lineage>
        <taxon>Bacteria</taxon>
        <taxon>Bacillati</taxon>
        <taxon>Actinomycetota</taxon>
        <taxon>Actinomycetes</taxon>
        <taxon>Kitasatosporales</taxon>
        <taxon>Streptomycetaceae</taxon>
        <taxon>Streptomyces</taxon>
    </lineage>
</organism>
<dbReference type="PROSITE" id="PS00012">
    <property type="entry name" value="PHOSPHOPANTETHEINE"/>
    <property type="match status" value="3"/>
</dbReference>
<evidence type="ECO:0000256" key="4">
    <source>
        <dbReference type="ARBA" id="ARBA00022553"/>
    </source>
</evidence>
<dbReference type="Pfam" id="PF02801">
    <property type="entry name" value="Ketoacyl-synt_C"/>
    <property type="match status" value="3"/>
</dbReference>
<dbReference type="FunFam" id="3.40.47.10:FF:000019">
    <property type="entry name" value="Polyketide synthase type I"/>
    <property type="match status" value="3"/>
</dbReference>
<feature type="region of interest" description="Disordered" evidence="10">
    <location>
        <begin position="4908"/>
        <end position="4929"/>
    </location>
</feature>
<feature type="region of interest" description="C-terminal hotdog fold" evidence="9">
    <location>
        <begin position="2836"/>
        <end position="2979"/>
    </location>
</feature>
<feature type="region of interest" description="C-terminal hotdog fold" evidence="9">
    <location>
        <begin position="4593"/>
        <end position="4732"/>
    </location>
</feature>
<dbReference type="SUPFAM" id="SSF55048">
    <property type="entry name" value="Probable ACP-binding domain of malonyl-CoA ACP transacylase"/>
    <property type="match status" value="3"/>
</dbReference>
<evidence type="ECO:0000256" key="8">
    <source>
        <dbReference type="ARBA" id="ARBA00023315"/>
    </source>
</evidence>
<dbReference type="InterPro" id="IPR036736">
    <property type="entry name" value="ACP-like_sf"/>
</dbReference>
<dbReference type="PROSITE" id="PS52004">
    <property type="entry name" value="KS3_2"/>
    <property type="match status" value="3"/>
</dbReference>
<dbReference type="Proteomes" id="UP000268329">
    <property type="component" value="Chromosome"/>
</dbReference>
<dbReference type="EMBL" id="CP033073">
    <property type="protein sequence ID" value="AYN38261.1"/>
    <property type="molecule type" value="Genomic_DNA"/>
</dbReference>
<feature type="active site" description="Proton acceptor; for dehydratase activity" evidence="9">
    <location>
        <position position="2729"/>
    </location>
</feature>
<dbReference type="InterPro" id="IPR057326">
    <property type="entry name" value="KR_dom"/>
</dbReference>
<evidence type="ECO:0000313" key="14">
    <source>
        <dbReference type="EMBL" id="AYN38261.1"/>
    </source>
</evidence>
<dbReference type="InterPro" id="IPR014031">
    <property type="entry name" value="Ketoacyl_synth_C"/>
</dbReference>
<dbReference type="Gene3D" id="3.40.47.10">
    <property type="match status" value="3"/>
</dbReference>
<feature type="active site" description="Proton acceptor; for dehydratase activity" evidence="9">
    <location>
        <position position="964"/>
    </location>
</feature>
<dbReference type="CDD" id="cd08956">
    <property type="entry name" value="KR_3_FAS_SDR_x"/>
    <property type="match status" value="3"/>
</dbReference>
<feature type="compositionally biased region" description="Basic and acidic residues" evidence="10">
    <location>
        <begin position="3160"/>
        <end position="3171"/>
    </location>
</feature>
<dbReference type="PROSITE" id="PS52019">
    <property type="entry name" value="PKS_MFAS_DH"/>
    <property type="match status" value="3"/>
</dbReference>
<dbReference type="PANTHER" id="PTHR43775">
    <property type="entry name" value="FATTY ACID SYNTHASE"/>
    <property type="match status" value="1"/>
</dbReference>
<dbReference type="InterPro" id="IPR036291">
    <property type="entry name" value="NAD(P)-bd_dom_sf"/>
</dbReference>
<dbReference type="Pfam" id="PF22953">
    <property type="entry name" value="SpnB_Rossmann"/>
    <property type="match status" value="3"/>
</dbReference>
<evidence type="ECO:0000259" key="12">
    <source>
        <dbReference type="PROSITE" id="PS52004"/>
    </source>
</evidence>
<keyword evidence="6" id="KW-0045">Antibiotic biosynthesis</keyword>
<dbReference type="SMART" id="SM00825">
    <property type="entry name" value="PKS_KS"/>
    <property type="match status" value="3"/>
</dbReference>
<dbReference type="Pfam" id="PF08659">
    <property type="entry name" value="KR"/>
    <property type="match status" value="3"/>
</dbReference>
<keyword evidence="7" id="KW-0511">Multifunctional enzyme</keyword>
<dbReference type="Pfam" id="PF16197">
    <property type="entry name" value="KAsynt_C_assoc"/>
    <property type="match status" value="3"/>
</dbReference>
<feature type="domain" description="Ketosynthase family 3 (KS3)" evidence="12">
    <location>
        <begin position="3561"/>
        <end position="3984"/>
    </location>
</feature>
<dbReference type="InterPro" id="IPR009081">
    <property type="entry name" value="PP-bd_ACP"/>
</dbReference>
<gene>
    <name evidence="14" type="ORF">D9753_04225</name>
</gene>
<dbReference type="InterPro" id="IPR001227">
    <property type="entry name" value="Ac_transferase_dom_sf"/>
</dbReference>
<dbReference type="InterPro" id="IPR032821">
    <property type="entry name" value="PKS_assoc"/>
</dbReference>
<dbReference type="SMART" id="SM00823">
    <property type="entry name" value="PKS_PP"/>
    <property type="match status" value="3"/>
</dbReference>
<dbReference type="OrthoDB" id="9778690at2"/>
<feature type="region of interest" description="Disordered" evidence="10">
    <location>
        <begin position="1381"/>
        <end position="1417"/>
    </location>
</feature>
<evidence type="ECO:0000256" key="9">
    <source>
        <dbReference type="PROSITE-ProRule" id="PRU01363"/>
    </source>
</evidence>
<dbReference type="SUPFAM" id="SSF52151">
    <property type="entry name" value="FabD/lysophospholipase-like"/>
    <property type="match status" value="3"/>
</dbReference>
<dbReference type="KEGG" id="sdd:D9753_04225"/>
<dbReference type="InterPro" id="IPR014043">
    <property type="entry name" value="Acyl_transferase_dom"/>
</dbReference>
<dbReference type="PANTHER" id="PTHR43775:SF51">
    <property type="entry name" value="INACTIVE PHENOLPHTHIOCEROL SYNTHESIS POLYKETIDE SYNTHASE TYPE I PKS1-RELATED"/>
    <property type="match status" value="1"/>
</dbReference>
<feature type="compositionally biased region" description="Basic and acidic residues" evidence="10">
    <location>
        <begin position="4908"/>
        <end position="4920"/>
    </location>
</feature>
<feature type="compositionally biased region" description="Low complexity" evidence="10">
    <location>
        <begin position="1384"/>
        <end position="1417"/>
    </location>
</feature>
<evidence type="ECO:0000256" key="2">
    <source>
        <dbReference type="ARBA" id="ARBA00004792"/>
    </source>
</evidence>
<dbReference type="InterPro" id="IPR014030">
    <property type="entry name" value="Ketoacyl_synth_N"/>
</dbReference>
<dbReference type="Pfam" id="PF00109">
    <property type="entry name" value="ketoacyl-synt"/>
    <property type="match status" value="3"/>
</dbReference>
<dbReference type="SUPFAM" id="SSF51735">
    <property type="entry name" value="NAD(P)-binding Rossmann-fold domains"/>
    <property type="match status" value="6"/>
</dbReference>
<name>A0A3G2J9A1_9ACTN</name>